<dbReference type="GO" id="GO:0000156">
    <property type="term" value="F:phosphorelay response regulator activity"/>
    <property type="evidence" value="ECO:0007669"/>
    <property type="project" value="InterPro"/>
</dbReference>
<name>M2NH74_9FIRM</name>
<dbReference type="PROSITE" id="PS50930">
    <property type="entry name" value="HTH_LYTTR"/>
    <property type="match status" value="1"/>
</dbReference>
<dbReference type="OrthoDB" id="9808614at2"/>
<reference evidence="2 3" key="1">
    <citation type="submission" date="2013-02" db="EMBL/GenBank/DDBJ databases">
        <title>The Genome Sequence of Lactobacillus catenaformis F0143.</title>
        <authorList>
            <consortium name="The Broad Institute Genome Sequencing Platform"/>
            <person name="Earl A."/>
            <person name="Ward D."/>
            <person name="Feldgarden M."/>
            <person name="Gevers D."/>
            <person name="Izard J."/>
            <person name="Blanton J.M."/>
            <person name="Mathney J."/>
            <person name="Dewhirst F.E."/>
            <person name="Young S.K."/>
            <person name="Zeng Q."/>
            <person name="Gargeya S."/>
            <person name="Fitzgerald M."/>
            <person name="Haas B."/>
            <person name="Abouelleil A."/>
            <person name="Alvarado L."/>
            <person name="Arachchi H.M."/>
            <person name="Berlin A."/>
            <person name="Chapman S.B."/>
            <person name="Gearin G."/>
            <person name="Goldberg J."/>
            <person name="Griggs A."/>
            <person name="Gujja S."/>
            <person name="Hansen M."/>
            <person name="Heiman D."/>
            <person name="Howarth C."/>
            <person name="Larimer J."/>
            <person name="Lui A."/>
            <person name="MacDonald P.J.P."/>
            <person name="McCowen C."/>
            <person name="Montmayeur A."/>
            <person name="Murphy C."/>
            <person name="Neiman D."/>
            <person name="Pearson M."/>
            <person name="Priest M."/>
            <person name="Roberts A."/>
            <person name="Saif S."/>
            <person name="Shea T."/>
            <person name="Sisk P."/>
            <person name="Stolte C."/>
            <person name="Sykes S."/>
            <person name="Wortman J."/>
            <person name="Nusbaum C."/>
            <person name="Birren B."/>
        </authorList>
    </citation>
    <scope>NUCLEOTIDE SEQUENCE [LARGE SCALE GENOMIC DNA]</scope>
    <source>
        <strain evidence="2 3">OT 569</strain>
    </source>
</reference>
<dbReference type="STRING" id="999415.HMPREF9943_00005"/>
<dbReference type="Proteomes" id="UP000011758">
    <property type="component" value="Unassembled WGS sequence"/>
</dbReference>
<accession>M2NH74</accession>
<feature type="domain" description="HTH LytTR-type" evidence="1">
    <location>
        <begin position="41"/>
        <end position="144"/>
    </location>
</feature>
<gene>
    <name evidence="2" type="ORF">HMPREF9943_00005</name>
</gene>
<dbReference type="AlphaFoldDB" id="M2NH74"/>
<dbReference type="BioCyc" id="ECAT999415-HMP:GTTI-8-MONOMER"/>
<dbReference type="PANTHER" id="PTHR37299:SF1">
    <property type="entry name" value="STAGE 0 SPORULATION PROTEIN A HOMOLOG"/>
    <property type="match status" value="1"/>
</dbReference>
<dbReference type="SMART" id="SM00850">
    <property type="entry name" value="LytTR"/>
    <property type="match status" value="1"/>
</dbReference>
<dbReference type="PATRIC" id="fig|999415.3.peg.7"/>
<dbReference type="Gene3D" id="2.40.50.1020">
    <property type="entry name" value="LytTr DNA-binding domain"/>
    <property type="match status" value="1"/>
</dbReference>
<dbReference type="eggNOG" id="COG3279">
    <property type="taxonomic scope" value="Bacteria"/>
</dbReference>
<sequence>MKVHVKISEEYSDPYAVIYTNQMTDDIQRLIKTIEADKKHLLVDDKNKISIIKIEDIYMVRVENGETVIYGEDKCYYSRERLYAVKEKLGSQFMQISKSTLINLTRMDNIEAGFNGTLVLKLQNGCKDYVTRTYLKDFKSYLGL</sequence>
<comment type="caution">
    <text evidence="2">The sequence shown here is derived from an EMBL/GenBank/DDBJ whole genome shotgun (WGS) entry which is preliminary data.</text>
</comment>
<evidence type="ECO:0000259" key="1">
    <source>
        <dbReference type="PROSITE" id="PS50930"/>
    </source>
</evidence>
<dbReference type="Pfam" id="PF04397">
    <property type="entry name" value="LytTR"/>
    <property type="match status" value="1"/>
</dbReference>
<dbReference type="GO" id="GO:0003677">
    <property type="term" value="F:DNA binding"/>
    <property type="evidence" value="ECO:0007669"/>
    <property type="project" value="InterPro"/>
</dbReference>
<dbReference type="EMBL" id="AGEJ01000001">
    <property type="protein sequence ID" value="EMD17573.1"/>
    <property type="molecule type" value="Genomic_DNA"/>
</dbReference>
<keyword evidence="3" id="KW-1185">Reference proteome</keyword>
<proteinExistence type="predicted"/>
<dbReference type="PANTHER" id="PTHR37299">
    <property type="entry name" value="TRANSCRIPTIONAL REGULATOR-RELATED"/>
    <property type="match status" value="1"/>
</dbReference>
<organism evidence="2 3">
    <name type="scientific">Eggerthia catenaformis OT 569 = DSM 20559</name>
    <dbReference type="NCBI Taxonomy" id="999415"/>
    <lineage>
        <taxon>Bacteria</taxon>
        <taxon>Bacillati</taxon>
        <taxon>Bacillota</taxon>
        <taxon>Erysipelotrichia</taxon>
        <taxon>Erysipelotrichales</taxon>
        <taxon>Coprobacillaceae</taxon>
        <taxon>Eggerthia</taxon>
    </lineage>
</organism>
<evidence type="ECO:0000313" key="2">
    <source>
        <dbReference type="EMBL" id="EMD17573.1"/>
    </source>
</evidence>
<protein>
    <recommendedName>
        <fullName evidence="1">HTH LytTR-type domain-containing protein</fullName>
    </recommendedName>
</protein>
<dbReference type="InterPro" id="IPR046947">
    <property type="entry name" value="LytR-like"/>
</dbReference>
<dbReference type="RefSeq" id="WP_004801016.1">
    <property type="nucleotide sequence ID" value="NZ_AUGJ01000028.1"/>
</dbReference>
<evidence type="ECO:0000313" key="3">
    <source>
        <dbReference type="Proteomes" id="UP000011758"/>
    </source>
</evidence>
<dbReference type="InterPro" id="IPR007492">
    <property type="entry name" value="LytTR_DNA-bd_dom"/>
</dbReference>